<dbReference type="Pfam" id="PF14266">
    <property type="entry name" value="YceG_bac"/>
    <property type="match status" value="2"/>
</dbReference>
<reference evidence="2 3" key="1">
    <citation type="submission" date="2021-10" db="EMBL/GenBank/DDBJ databases">
        <authorList>
            <person name="Criscuolo A."/>
        </authorList>
    </citation>
    <scope>NUCLEOTIDE SEQUENCE [LARGE SCALE GENOMIC DNA]</scope>
    <source>
        <strain evidence="3">CIP 111899</strain>
    </source>
</reference>
<evidence type="ECO:0000313" key="2">
    <source>
        <dbReference type="EMBL" id="CAG9612281.1"/>
    </source>
</evidence>
<feature type="domain" description="Putative component of 'biosynthetic module'" evidence="1">
    <location>
        <begin position="17"/>
        <end position="268"/>
    </location>
</feature>
<name>A0ABM8Y9E5_9BACI</name>
<dbReference type="RefSeq" id="WP_230574472.1">
    <property type="nucleotide sequence ID" value="NZ_CAKJTI010000005.1"/>
</dbReference>
<proteinExistence type="predicted"/>
<dbReference type="Proteomes" id="UP000789423">
    <property type="component" value="Unassembled WGS sequence"/>
</dbReference>
<dbReference type="EMBL" id="CAKJTI010000005">
    <property type="protein sequence ID" value="CAG9612281.1"/>
    <property type="molecule type" value="Genomic_DNA"/>
</dbReference>
<evidence type="ECO:0000259" key="1">
    <source>
        <dbReference type="Pfam" id="PF14266"/>
    </source>
</evidence>
<accession>A0ABM8Y9E5</accession>
<organism evidence="2 3">
    <name type="scientific">Bacillus rhizoplanae</name>
    <dbReference type="NCBI Taxonomy" id="2880966"/>
    <lineage>
        <taxon>Bacteria</taxon>
        <taxon>Bacillati</taxon>
        <taxon>Bacillota</taxon>
        <taxon>Bacilli</taxon>
        <taxon>Bacillales</taxon>
        <taxon>Bacillaceae</taxon>
        <taxon>Bacillus</taxon>
    </lineage>
</organism>
<dbReference type="InterPro" id="IPR025647">
    <property type="entry name" value="YceG_bac"/>
</dbReference>
<gene>
    <name evidence="2" type="ORF">BACCIP111899_01454</name>
</gene>
<sequence length="543" mass="63633">MFSRFTFHPQLLGGEEGFKQFEMSLAKRPHYELTENDLHFSYVGCRILGVPNDVDEYYNQLFDYSQNENITVLHEQNLNKVIPSEKLRDIQEVFSLHQQAPNGLTVNRLVAHLSGKRLLPEVDHPDIQHYIHTTFISILKLYEKQHNQSLKTEGFRRFLIDMIKLSENYVSKWFSQKDYKVQMPQIIWYGDASESQIYFLYFLIMLGCDVLYYHPEGKDGFEQVDEESRTFVISHPSRVSLETFPDKRRERVATVAYQASKEIEQVLHHDNSLLYKPWQFRAYTPVARTLKTTYDELFIITKEKAFIRPTFFVENQHIYIPSLFAKVSGVSKNEKEYFQRLKTLTSYENSILINQFPFTKEQKANFQFHYRDALNRSGKLDAQNIIQSHWWPHKRLPEGLKYGIAEAMIHTCESGLCKRMGTETEQDVALYVFAQLSQIPPNVLEQLEKFDYSQEVPKIVIFNNEKSGELTRSDAVLMLFLNQIGVDVLHFNPTGRNDIEQYIEAGAFDSHWLEEVSFDVEFHGASAYKNLSNTLKGLFRPFI</sequence>
<feature type="domain" description="Putative component of 'biosynthetic module'" evidence="1">
    <location>
        <begin position="291"/>
        <end position="513"/>
    </location>
</feature>
<keyword evidence="3" id="KW-1185">Reference proteome</keyword>
<comment type="caution">
    <text evidence="2">The sequence shown here is derived from an EMBL/GenBank/DDBJ whole genome shotgun (WGS) entry which is preliminary data.</text>
</comment>
<evidence type="ECO:0000313" key="3">
    <source>
        <dbReference type="Proteomes" id="UP000789423"/>
    </source>
</evidence>
<protein>
    <recommendedName>
        <fullName evidence="1">Putative component of 'biosynthetic module' domain-containing protein</fullName>
    </recommendedName>
</protein>